<dbReference type="EMBL" id="JQOF01000013">
    <property type="protein sequence ID" value="KGA40742.1"/>
    <property type="molecule type" value="Genomic_DNA"/>
</dbReference>
<evidence type="ECO:0000313" key="2">
    <source>
        <dbReference type="Proteomes" id="UP000029447"/>
    </source>
</evidence>
<protein>
    <submittedName>
        <fullName evidence="1">Uncharacterized protein</fullName>
    </submittedName>
</protein>
<name>A0ABR4VMX6_9GAMM</name>
<organism evidence="1 2">
    <name type="scientific">Pectobacterium odoriferum</name>
    <dbReference type="NCBI Taxonomy" id="78398"/>
    <lineage>
        <taxon>Bacteria</taxon>
        <taxon>Pseudomonadati</taxon>
        <taxon>Pseudomonadota</taxon>
        <taxon>Gammaproteobacteria</taxon>
        <taxon>Enterobacterales</taxon>
        <taxon>Pectobacteriaceae</taxon>
        <taxon>Pectobacterium</taxon>
    </lineage>
</organism>
<gene>
    <name evidence="1" type="ORF">KU75_16105</name>
</gene>
<keyword evidence="2" id="KW-1185">Reference proteome</keyword>
<reference evidence="1 2" key="1">
    <citation type="submission" date="2014-08" db="EMBL/GenBank/DDBJ databases">
        <title>Genome sequences of NCPPB Pectobacterium isolates.</title>
        <authorList>
            <person name="Glover R.H."/>
            <person name="Sapp M."/>
            <person name="Elphinstone J."/>
        </authorList>
    </citation>
    <scope>NUCLEOTIDE SEQUENCE [LARGE SCALE GENOMIC DNA]</scope>
    <source>
        <strain evidence="1 2">NCPPB3841</strain>
    </source>
</reference>
<dbReference type="RefSeq" id="WP_044206755.1">
    <property type="nucleotide sequence ID" value="NZ_JADOXW010000034.1"/>
</dbReference>
<comment type="caution">
    <text evidence="1">The sequence shown here is derived from an EMBL/GenBank/DDBJ whole genome shotgun (WGS) entry which is preliminary data.</text>
</comment>
<dbReference type="Proteomes" id="UP000029447">
    <property type="component" value="Unassembled WGS sequence"/>
</dbReference>
<sequence>MKKERFVPDEKTLRDLAVLSHLLSKPTGNAERDAKNAAQVQRYRAAIREGEMIYLSALPDCDVVQQARSELAQAARLA</sequence>
<evidence type="ECO:0000313" key="1">
    <source>
        <dbReference type="EMBL" id="KGA40742.1"/>
    </source>
</evidence>
<accession>A0ABR4VMX6</accession>
<proteinExistence type="predicted"/>